<feature type="region of interest" description="Disordered" evidence="1">
    <location>
        <begin position="1"/>
        <end position="26"/>
    </location>
</feature>
<dbReference type="KEGG" id="sgm:GCM10017557_23520"/>
<evidence type="ECO:0000256" key="1">
    <source>
        <dbReference type="SAM" id="MobiDB-lite"/>
    </source>
</evidence>
<keyword evidence="3" id="KW-1185">Reference proteome</keyword>
<accession>A0A7G1NVT9</accession>
<protein>
    <submittedName>
        <fullName evidence="2">Uncharacterized protein</fullName>
    </submittedName>
</protein>
<sequence length="67" mass="6877">MPPAATAGSAVRNYETPGGAGSGAAGVACKGLRLTTAIRWVERKRSAPTKLSEDRDSVPQLLGLPTI</sequence>
<gene>
    <name evidence="2" type="ORF">GCM10017557_23520</name>
</gene>
<dbReference type="AlphaFoldDB" id="A0A7G1NVT9"/>
<organism evidence="2 3">
    <name type="scientific">Streptomyces aurantiacus</name>
    <dbReference type="NCBI Taxonomy" id="47760"/>
    <lineage>
        <taxon>Bacteria</taxon>
        <taxon>Bacillati</taxon>
        <taxon>Actinomycetota</taxon>
        <taxon>Actinomycetes</taxon>
        <taxon>Kitasatosporales</taxon>
        <taxon>Streptomycetaceae</taxon>
        <taxon>Streptomyces</taxon>
        <taxon>Streptomyces aurantiacus group</taxon>
    </lineage>
</organism>
<dbReference type="EMBL" id="AP023440">
    <property type="protein sequence ID" value="BCL27493.1"/>
    <property type="molecule type" value="Genomic_DNA"/>
</dbReference>
<name>A0A7G1NVT9_9ACTN</name>
<feature type="compositionally biased region" description="Basic and acidic residues" evidence="1">
    <location>
        <begin position="44"/>
        <end position="57"/>
    </location>
</feature>
<evidence type="ECO:0000313" key="2">
    <source>
        <dbReference type="EMBL" id="BCL27493.1"/>
    </source>
</evidence>
<proteinExistence type="predicted"/>
<evidence type="ECO:0000313" key="3">
    <source>
        <dbReference type="Proteomes" id="UP000516444"/>
    </source>
</evidence>
<feature type="region of interest" description="Disordered" evidence="1">
    <location>
        <begin position="44"/>
        <end position="67"/>
    </location>
</feature>
<dbReference type="Proteomes" id="UP000516444">
    <property type="component" value="Chromosome"/>
</dbReference>
<reference evidence="2 3" key="1">
    <citation type="journal article" date="2014" name="Int. J. Syst. Evol. Microbiol.">
        <title>Complete genome sequence of Corynebacterium casei LMG S-19264T (=DSM 44701T), isolated from a smear-ripened cheese.</title>
        <authorList>
            <consortium name="US DOE Joint Genome Institute (JGI-PGF)"/>
            <person name="Walter F."/>
            <person name="Albersmeier A."/>
            <person name="Kalinowski J."/>
            <person name="Ruckert C."/>
        </authorList>
    </citation>
    <scope>NUCLEOTIDE SEQUENCE [LARGE SCALE GENOMIC DNA]</scope>
    <source>
        <strain evidence="2 3">JCM 4677</strain>
    </source>
</reference>